<organism evidence="2 3">
    <name type="scientific">Austropuccinia psidii MF-1</name>
    <dbReference type="NCBI Taxonomy" id="1389203"/>
    <lineage>
        <taxon>Eukaryota</taxon>
        <taxon>Fungi</taxon>
        <taxon>Dikarya</taxon>
        <taxon>Basidiomycota</taxon>
        <taxon>Pucciniomycotina</taxon>
        <taxon>Pucciniomycetes</taxon>
        <taxon>Pucciniales</taxon>
        <taxon>Sphaerophragmiaceae</taxon>
        <taxon>Austropuccinia</taxon>
    </lineage>
</organism>
<proteinExistence type="predicted"/>
<dbReference type="InterPro" id="IPR041588">
    <property type="entry name" value="Integrase_H2C2"/>
</dbReference>
<evidence type="ECO:0000313" key="3">
    <source>
        <dbReference type="Proteomes" id="UP000765509"/>
    </source>
</evidence>
<accession>A0A9Q3DYD6</accession>
<gene>
    <name evidence="2" type="ORF">O181_051229</name>
</gene>
<dbReference type="Proteomes" id="UP000765509">
    <property type="component" value="Unassembled WGS sequence"/>
</dbReference>
<protein>
    <recommendedName>
        <fullName evidence="1">Integrase zinc-binding domain-containing protein</fullName>
    </recommendedName>
</protein>
<dbReference type="AlphaFoldDB" id="A0A9Q3DYD6"/>
<evidence type="ECO:0000313" key="2">
    <source>
        <dbReference type="EMBL" id="MBW0511514.1"/>
    </source>
</evidence>
<dbReference type="Pfam" id="PF17921">
    <property type="entry name" value="Integrase_H2C2"/>
    <property type="match status" value="1"/>
</dbReference>
<feature type="domain" description="Integrase zinc-binding" evidence="1">
    <location>
        <begin position="60"/>
        <end position="115"/>
    </location>
</feature>
<dbReference type="Gene3D" id="1.10.340.70">
    <property type="match status" value="1"/>
</dbReference>
<evidence type="ECO:0000259" key="1">
    <source>
        <dbReference type="Pfam" id="PF17921"/>
    </source>
</evidence>
<dbReference type="OrthoDB" id="2513165at2759"/>
<sequence length="123" mass="14162">MEKNYHILCQILIKDCKDPSLSSKLDEVLKKAYDEGIFDCIDGILDPMSKHTCIMNMTERTLINNILHKLHDSLVSGNLSKDRTIDRVKTCSWLPNWRKDVAEYSQTCGRCQKENRATGKCLE</sequence>
<comment type="caution">
    <text evidence="2">The sequence shown here is derived from an EMBL/GenBank/DDBJ whole genome shotgun (WGS) entry which is preliminary data.</text>
</comment>
<name>A0A9Q3DYD6_9BASI</name>
<dbReference type="EMBL" id="AVOT02022223">
    <property type="protein sequence ID" value="MBW0511514.1"/>
    <property type="molecule type" value="Genomic_DNA"/>
</dbReference>
<keyword evidence="3" id="KW-1185">Reference proteome</keyword>
<reference evidence="2" key="1">
    <citation type="submission" date="2021-03" db="EMBL/GenBank/DDBJ databases">
        <title>Draft genome sequence of rust myrtle Austropuccinia psidii MF-1, a brazilian biotype.</title>
        <authorList>
            <person name="Quecine M.C."/>
            <person name="Pachon D.M.R."/>
            <person name="Bonatelli M.L."/>
            <person name="Correr F.H."/>
            <person name="Franceschini L.M."/>
            <person name="Leite T.F."/>
            <person name="Margarido G.R.A."/>
            <person name="Almeida C.A."/>
            <person name="Ferrarezi J.A."/>
            <person name="Labate C.A."/>
        </authorList>
    </citation>
    <scope>NUCLEOTIDE SEQUENCE</scope>
    <source>
        <strain evidence="2">MF-1</strain>
    </source>
</reference>